<dbReference type="eggNOG" id="COG1104">
    <property type="taxonomic scope" value="Bacteria"/>
</dbReference>
<keyword evidence="13" id="KW-1185">Reference proteome</keyword>
<keyword evidence="6" id="KW-0663">Pyridoxal phosphate</keyword>
<comment type="similarity">
    <text evidence="2">Belongs to the class-V pyridoxal-phosphate-dependent aminotransferase family. NifS/IscS subfamily.</text>
</comment>
<keyword evidence="7" id="KW-0408">Iron</keyword>
<evidence type="ECO:0000256" key="3">
    <source>
        <dbReference type="ARBA" id="ARBA00012239"/>
    </source>
</evidence>
<dbReference type="HOGENOM" id="CLU_003433_0_2_3"/>
<evidence type="ECO:0000256" key="4">
    <source>
        <dbReference type="ARBA" id="ARBA00022679"/>
    </source>
</evidence>
<evidence type="ECO:0000256" key="10">
    <source>
        <dbReference type="RuleBase" id="RU004504"/>
    </source>
</evidence>
<dbReference type="InterPro" id="IPR016454">
    <property type="entry name" value="Cysteine_dSase"/>
</dbReference>
<proteinExistence type="inferred from homology"/>
<comment type="cofactor">
    <cofactor evidence="1 10">
        <name>pyridoxal 5'-phosphate</name>
        <dbReference type="ChEBI" id="CHEBI:597326"/>
    </cofactor>
</comment>
<dbReference type="Gene3D" id="3.40.640.10">
    <property type="entry name" value="Type I PLP-dependent aspartate aminotransferase-like (Major domain)"/>
    <property type="match status" value="1"/>
</dbReference>
<evidence type="ECO:0000259" key="11">
    <source>
        <dbReference type="Pfam" id="PF00266"/>
    </source>
</evidence>
<dbReference type="InterPro" id="IPR000192">
    <property type="entry name" value="Aminotrans_V_dom"/>
</dbReference>
<dbReference type="PIRSF" id="PIRSF005572">
    <property type="entry name" value="NifS"/>
    <property type="match status" value="1"/>
</dbReference>
<dbReference type="AlphaFoldDB" id="Q7VE19"/>
<dbReference type="InterPro" id="IPR015421">
    <property type="entry name" value="PyrdxlP-dep_Trfase_major"/>
</dbReference>
<dbReference type="Gene3D" id="3.90.1150.10">
    <property type="entry name" value="Aspartate Aminotransferase, domain 1"/>
    <property type="match status" value="1"/>
</dbReference>
<dbReference type="EnsemblBacteria" id="AAP99241">
    <property type="protein sequence ID" value="AAP99241"/>
    <property type="gene ID" value="Pro_0195"/>
</dbReference>
<sequence>MKTTPLYFDYQSTTPCLDKVVDAMVPYWSEFWGNPSSRQNRLGLHASAAISLARDKLGSLLQVSPQRLIFTSGATEANNLALLGYSRAKAQETGSTGHLITISTEHRSVIEPLRQLRREGFRVTELTPNVDGIISLDGLSKSFEDDTFLVSVMLANNEIGVLQPIKEIASLCKSRGVIFHSDASQGFGNLPIEIDKLQVDFLSISGHKIYGPKGIGLLVLGSNSIKIKPLQWGGDQENGIRAGTLPVPLVIGMAKAAEIAIEEIDLQVPRIRKLRDKLWQGLRDEIPELMLNGSFDKRLPNNLNFTVIGVNGSRLHKKLRPLISCSSGSACSNGSPSHVLMSLGRTINEAEASLRLSLGRATTLNDVEMAIDIISNTVNYLRK</sequence>
<dbReference type="GO" id="GO:0046872">
    <property type="term" value="F:metal ion binding"/>
    <property type="evidence" value="ECO:0007669"/>
    <property type="project" value="UniProtKB-KW"/>
</dbReference>
<organism evidence="12 13">
    <name type="scientific">Prochlorococcus marinus (strain SARG / CCMP1375 / SS120)</name>
    <dbReference type="NCBI Taxonomy" id="167539"/>
    <lineage>
        <taxon>Bacteria</taxon>
        <taxon>Bacillati</taxon>
        <taxon>Cyanobacteriota</taxon>
        <taxon>Cyanophyceae</taxon>
        <taxon>Synechococcales</taxon>
        <taxon>Prochlorococcaceae</taxon>
        <taxon>Prochlorococcus</taxon>
    </lineage>
</organism>
<evidence type="ECO:0000256" key="9">
    <source>
        <dbReference type="ARBA" id="ARBA00050776"/>
    </source>
</evidence>
<dbReference type="GO" id="GO:0051536">
    <property type="term" value="F:iron-sulfur cluster binding"/>
    <property type="evidence" value="ECO:0007669"/>
    <property type="project" value="UniProtKB-KW"/>
</dbReference>
<evidence type="ECO:0000256" key="1">
    <source>
        <dbReference type="ARBA" id="ARBA00001933"/>
    </source>
</evidence>
<dbReference type="OrthoDB" id="9808002at2"/>
<comment type="catalytic activity">
    <reaction evidence="9">
        <text>(sulfur carrier)-H + L-cysteine = (sulfur carrier)-SH + L-alanine</text>
        <dbReference type="Rhea" id="RHEA:43892"/>
        <dbReference type="Rhea" id="RHEA-COMP:14737"/>
        <dbReference type="Rhea" id="RHEA-COMP:14739"/>
        <dbReference type="ChEBI" id="CHEBI:29917"/>
        <dbReference type="ChEBI" id="CHEBI:35235"/>
        <dbReference type="ChEBI" id="CHEBI:57972"/>
        <dbReference type="ChEBI" id="CHEBI:64428"/>
        <dbReference type="EC" id="2.8.1.7"/>
    </reaction>
</comment>
<keyword evidence="4" id="KW-0808">Transferase</keyword>
<dbReference type="SUPFAM" id="SSF53383">
    <property type="entry name" value="PLP-dependent transferases"/>
    <property type="match status" value="1"/>
</dbReference>
<feature type="domain" description="Aminotransferase class V" evidence="11">
    <location>
        <begin position="7"/>
        <end position="368"/>
    </location>
</feature>
<dbReference type="InterPro" id="IPR015424">
    <property type="entry name" value="PyrdxlP-dep_Trfase"/>
</dbReference>
<dbReference type="KEGG" id="pma:Pro_0195"/>
<dbReference type="GO" id="GO:0031071">
    <property type="term" value="F:cysteine desulfurase activity"/>
    <property type="evidence" value="ECO:0007669"/>
    <property type="project" value="UniProtKB-EC"/>
</dbReference>
<dbReference type="InterPro" id="IPR020578">
    <property type="entry name" value="Aminotrans_V_PyrdxlP_BS"/>
</dbReference>
<dbReference type="RefSeq" id="WP_011124350.1">
    <property type="nucleotide sequence ID" value="NC_005042.1"/>
</dbReference>
<keyword evidence="8" id="KW-0411">Iron-sulfur</keyword>
<name>Q7VE19_PROMA</name>
<dbReference type="Pfam" id="PF00266">
    <property type="entry name" value="Aminotran_5"/>
    <property type="match status" value="1"/>
</dbReference>
<accession>Q7VE19</accession>
<dbReference type="Proteomes" id="UP000001420">
    <property type="component" value="Chromosome"/>
</dbReference>
<reference evidence="12 13" key="1">
    <citation type="journal article" date="2003" name="Proc. Natl. Acad. Sci. U.S.A.">
        <title>Genome sequence of the cyanobacterium Prochlorococcus marinus SS120, a nearly minimal oxyphototrophic genome.</title>
        <authorList>
            <person name="Dufresne A."/>
            <person name="Salanoubat M."/>
            <person name="Partensky F."/>
            <person name="Artiguenave F."/>
            <person name="Axmann I.M."/>
            <person name="Barbe V."/>
            <person name="Duprat S."/>
            <person name="Galperin M.Y."/>
            <person name="Koonin E.V."/>
            <person name="Le Gall F."/>
            <person name="Makarova K.S."/>
            <person name="Ostrowski M."/>
            <person name="Oztas S."/>
            <person name="Robert C."/>
            <person name="Rogozin I.B."/>
            <person name="Scanlan D.J."/>
            <person name="Tandeau de Marsac N."/>
            <person name="Weissenbach J."/>
            <person name="Wincker P."/>
            <person name="Wolf Y.I."/>
            <person name="Hess W.R."/>
        </authorList>
    </citation>
    <scope>NUCLEOTIDE SEQUENCE [LARGE SCALE GENOMIC DNA]</scope>
    <source>
        <strain evidence="13">SARG / CCMP1375 / SS120</strain>
    </source>
</reference>
<dbReference type="STRING" id="167539.Pro_0195"/>
<dbReference type="InterPro" id="IPR015422">
    <property type="entry name" value="PyrdxlP-dep_Trfase_small"/>
</dbReference>
<dbReference type="PANTHER" id="PTHR11601:SF34">
    <property type="entry name" value="CYSTEINE DESULFURASE"/>
    <property type="match status" value="1"/>
</dbReference>
<protein>
    <recommendedName>
        <fullName evidence="3">cysteine desulfurase</fullName>
        <ecNumber evidence="3">2.8.1.7</ecNumber>
    </recommendedName>
</protein>
<evidence type="ECO:0000256" key="6">
    <source>
        <dbReference type="ARBA" id="ARBA00022898"/>
    </source>
</evidence>
<keyword evidence="5" id="KW-0479">Metal-binding</keyword>
<dbReference type="PATRIC" id="fig|167539.5.peg.202"/>
<evidence type="ECO:0000256" key="8">
    <source>
        <dbReference type="ARBA" id="ARBA00023014"/>
    </source>
</evidence>
<evidence type="ECO:0000256" key="7">
    <source>
        <dbReference type="ARBA" id="ARBA00023004"/>
    </source>
</evidence>
<gene>
    <name evidence="12" type="primary">nifS</name>
    <name evidence="12" type="ordered locus">Pro_0195</name>
</gene>
<dbReference type="EMBL" id="AE017126">
    <property type="protein sequence ID" value="AAP99241.1"/>
    <property type="molecule type" value="Genomic_DNA"/>
</dbReference>
<dbReference type="PANTHER" id="PTHR11601">
    <property type="entry name" value="CYSTEINE DESULFURYLASE FAMILY MEMBER"/>
    <property type="match status" value="1"/>
</dbReference>
<evidence type="ECO:0000313" key="13">
    <source>
        <dbReference type="Proteomes" id="UP000001420"/>
    </source>
</evidence>
<dbReference type="EC" id="2.8.1.7" evidence="3"/>
<evidence type="ECO:0000256" key="2">
    <source>
        <dbReference type="ARBA" id="ARBA00006490"/>
    </source>
</evidence>
<evidence type="ECO:0000313" key="12">
    <source>
        <dbReference type="EMBL" id="AAP99241.1"/>
    </source>
</evidence>
<dbReference type="PROSITE" id="PS00595">
    <property type="entry name" value="AA_TRANSFER_CLASS_5"/>
    <property type="match status" value="1"/>
</dbReference>
<evidence type="ECO:0000256" key="5">
    <source>
        <dbReference type="ARBA" id="ARBA00022723"/>
    </source>
</evidence>